<evidence type="ECO:0000256" key="3">
    <source>
        <dbReference type="ARBA" id="ARBA00023136"/>
    </source>
</evidence>
<dbReference type="PANTHER" id="PTHR43649:SF33">
    <property type="entry name" value="POLYGALACTURONAN_RHAMNOGALACTURONAN-BINDING PROTEIN YTCQ"/>
    <property type="match status" value="1"/>
</dbReference>
<organism evidence="6 7">
    <name type="scientific">Mediterraneibacter gnavus</name>
    <name type="common">Ruminococcus gnavus</name>
    <dbReference type="NCBI Taxonomy" id="33038"/>
    <lineage>
        <taxon>Bacteria</taxon>
        <taxon>Bacillati</taxon>
        <taxon>Bacillota</taxon>
        <taxon>Clostridia</taxon>
        <taxon>Lachnospirales</taxon>
        <taxon>Lachnospiraceae</taxon>
        <taxon>Mediterraneibacter</taxon>
    </lineage>
</organism>
<reference evidence="6" key="2">
    <citation type="submission" date="2020-02" db="EMBL/GenBank/DDBJ databases">
        <authorList>
            <person name="Littmann E."/>
            <person name="Sorbara M."/>
        </authorList>
    </citation>
    <scope>NUCLEOTIDE SEQUENCE</scope>
    <source>
        <strain evidence="6">MSK.15.32</strain>
    </source>
</reference>
<dbReference type="SUPFAM" id="SSF53850">
    <property type="entry name" value="Periplasmic binding protein-like II"/>
    <property type="match status" value="1"/>
</dbReference>
<protein>
    <submittedName>
        <fullName evidence="6">Extracellular solute-binding protein</fullName>
    </submittedName>
</protein>
<keyword evidence="4" id="KW-0564">Palmitate</keyword>
<evidence type="ECO:0000256" key="2">
    <source>
        <dbReference type="ARBA" id="ARBA00022729"/>
    </source>
</evidence>
<keyword evidence="1" id="KW-1003">Cell membrane</keyword>
<evidence type="ECO:0000256" key="5">
    <source>
        <dbReference type="ARBA" id="ARBA00023288"/>
    </source>
</evidence>
<accession>A0AAJ3FDG7</accession>
<dbReference type="PANTHER" id="PTHR43649">
    <property type="entry name" value="ARABINOSE-BINDING PROTEIN-RELATED"/>
    <property type="match status" value="1"/>
</dbReference>
<comment type="caution">
    <text evidence="6">The sequence shown here is derived from an EMBL/GenBank/DDBJ whole genome shotgun (WGS) entry which is preliminary data.</text>
</comment>
<evidence type="ECO:0000256" key="1">
    <source>
        <dbReference type="ARBA" id="ARBA00022475"/>
    </source>
</evidence>
<sequence length="459" mass="52764">MVFIVAKWNVIILIKKNMYMKKEKGAEILMKKRRNISISVLLIFGMFVCMLTGCSGKSGKEEEVTEIEILQYKQEAAAYFEKVEEKFNATHKNIRLKIESPNDASTIMRTRFIREDYPDIIGIGGDINYSYFLDAEILMDISDYKGLDEIKESYKEIDKNLEFVPTDGVYAVPYAGNAAGILYNKKIFEEHGWKIPQTWSELMNLCDEIQAAGLQPFTMGFKDTWTCLAPWNGLAVDLAPSDVCRQVNQGKTTFTENYREVAEKMLQLLSYGPKDPFAYNYNDACTAFARGEAVMYPIGSYAVPQIQSVNPDMEIDSFVFPGSDKKEENTLNSGIDLQFCVTKECKNKEAAYEVLDFLLEDENVQDYLNEQNSVPCKEGAFELSPMLDGVRQYIEEENMADYQDHYYPSEMAVDAQIQTLLIDKDIDAFLKKFDKDWQRYNRDIIQKVQKYEAEQTHSK</sequence>
<keyword evidence="2" id="KW-0732">Signal</keyword>
<reference evidence="6" key="1">
    <citation type="journal article" date="2020" name="Cell Host Microbe">
        <title>Functional and Genomic Variation between Human-Derived Isolates of Lachnospiraceae Reveals Inter- and Intra-Species Diversity.</title>
        <authorList>
            <person name="Sorbara M.T."/>
            <person name="Littmann E.R."/>
            <person name="Fontana E."/>
            <person name="Moody T.U."/>
            <person name="Kohout C.E."/>
            <person name="Gjonbalaj M."/>
            <person name="Eaton V."/>
            <person name="Seok R."/>
            <person name="Leiner I.M."/>
            <person name="Pamer E.G."/>
        </authorList>
    </citation>
    <scope>NUCLEOTIDE SEQUENCE</scope>
    <source>
        <strain evidence="6">MSK.15.32</strain>
    </source>
</reference>
<evidence type="ECO:0000313" key="6">
    <source>
        <dbReference type="EMBL" id="NSI57989.1"/>
    </source>
</evidence>
<evidence type="ECO:0000313" key="7">
    <source>
        <dbReference type="Proteomes" id="UP001296580"/>
    </source>
</evidence>
<keyword evidence="5" id="KW-0449">Lipoprotein</keyword>
<dbReference type="EMBL" id="JAAIRV010000008">
    <property type="protein sequence ID" value="NSI57989.1"/>
    <property type="molecule type" value="Genomic_DNA"/>
</dbReference>
<dbReference type="InterPro" id="IPR050490">
    <property type="entry name" value="Bact_solute-bd_prot1"/>
</dbReference>
<keyword evidence="3" id="KW-0472">Membrane</keyword>
<gene>
    <name evidence="6" type="ORF">G4993_06185</name>
</gene>
<dbReference type="Gene3D" id="3.40.190.10">
    <property type="entry name" value="Periplasmic binding protein-like II"/>
    <property type="match status" value="2"/>
</dbReference>
<dbReference type="Proteomes" id="UP001296580">
    <property type="component" value="Unassembled WGS sequence"/>
</dbReference>
<name>A0AAJ3FDG7_MEDGN</name>
<proteinExistence type="predicted"/>
<dbReference type="InterPro" id="IPR006059">
    <property type="entry name" value="SBP"/>
</dbReference>
<evidence type="ECO:0000256" key="4">
    <source>
        <dbReference type="ARBA" id="ARBA00023139"/>
    </source>
</evidence>
<dbReference type="Pfam" id="PF01547">
    <property type="entry name" value="SBP_bac_1"/>
    <property type="match status" value="1"/>
</dbReference>
<dbReference type="AlphaFoldDB" id="A0AAJ3FDG7"/>